<feature type="transmembrane region" description="Helical" evidence="1">
    <location>
        <begin position="284"/>
        <end position="309"/>
    </location>
</feature>
<dbReference type="Pfam" id="PF05145">
    <property type="entry name" value="AbrB"/>
    <property type="match status" value="1"/>
</dbReference>
<evidence type="ECO:0000313" key="3">
    <source>
        <dbReference type="Proteomes" id="UP000769617"/>
    </source>
</evidence>
<keyword evidence="1" id="KW-1133">Transmembrane helix</keyword>
<dbReference type="PIRSF" id="PIRSF038991">
    <property type="entry name" value="Protein_AbrB"/>
    <property type="match status" value="1"/>
</dbReference>
<dbReference type="InterPro" id="IPR017516">
    <property type="entry name" value="AbrB_dup"/>
</dbReference>
<keyword evidence="1" id="KW-0812">Transmembrane</keyword>
<dbReference type="Proteomes" id="UP000769617">
    <property type="component" value="Unassembled WGS sequence"/>
</dbReference>
<dbReference type="NCBIfam" id="TIGR03082">
    <property type="entry name" value="Gneg_AbrB_dup"/>
    <property type="match status" value="2"/>
</dbReference>
<dbReference type="EMBL" id="JAHYCA010000005">
    <property type="protein sequence ID" value="MBW6392286.1"/>
    <property type="molecule type" value="Genomic_DNA"/>
</dbReference>
<sequence>MACLRRPKTRRALWHTDFVSRLTEGSRVDRSERTALAKSLAIGVVGGLVFQLIGMPLAWMLGPLTANLVVSARGVDVRIPEPLREVFLGVLGLVLGSQVTPQLAERVLDWPLSAALLLLGVAASTAAAAAWYRRCGFDSVSAWFASAPGAMTAMILMGETCGGDPRRIAIAQSLRVVLVVLILPPLFWFYEGASGAEVAAAVDGELTSSWMLLALPLLFPVGRWLRLPTPTLLTPLLFAGVLSGLDIASLSLPDVGMNLMLWVLGCAIGSRFRGLSSARLGRYLFEAFVATLVALAVLAGFAELIHRWVDVPRDVALLALAPGGIGEMAILAVALDLDPVFVAFHHLLRMVALMLFAPFWARWLSSRLDQ</sequence>
<name>A0ABS6ZQE3_9GAMM</name>
<feature type="transmembrane region" description="Helical" evidence="1">
    <location>
        <begin position="112"/>
        <end position="133"/>
    </location>
</feature>
<comment type="caution">
    <text evidence="2">The sequence shown here is derived from an EMBL/GenBank/DDBJ whole genome shotgun (WGS) entry which is preliminary data.</text>
</comment>
<proteinExistence type="predicted"/>
<feature type="transmembrane region" description="Helical" evidence="1">
    <location>
        <begin position="40"/>
        <end position="62"/>
    </location>
</feature>
<evidence type="ECO:0000256" key="1">
    <source>
        <dbReference type="SAM" id="Phobius"/>
    </source>
</evidence>
<dbReference type="InterPro" id="IPR007820">
    <property type="entry name" value="AbrB_fam"/>
</dbReference>
<organism evidence="2 3">
    <name type="scientific">Billgrantia antri</name>
    <dbReference type="NCBI Taxonomy" id="2846777"/>
    <lineage>
        <taxon>Bacteria</taxon>
        <taxon>Pseudomonadati</taxon>
        <taxon>Pseudomonadota</taxon>
        <taxon>Gammaproteobacteria</taxon>
        <taxon>Oceanospirillales</taxon>
        <taxon>Halomonadaceae</taxon>
        <taxon>Billgrantia</taxon>
    </lineage>
</organism>
<gene>
    <name evidence="2" type="ORF">KPL81_14090</name>
</gene>
<feature type="transmembrane region" description="Helical" evidence="1">
    <location>
        <begin position="315"/>
        <end position="335"/>
    </location>
</feature>
<dbReference type="PANTHER" id="PTHR38457:SF1">
    <property type="entry name" value="REGULATOR ABRB-RELATED"/>
    <property type="match status" value="1"/>
</dbReference>
<evidence type="ECO:0000313" key="2">
    <source>
        <dbReference type="EMBL" id="MBW6392286.1"/>
    </source>
</evidence>
<reference evidence="2 3" key="1">
    <citation type="submission" date="2021-07" db="EMBL/GenBank/DDBJ databases">
        <authorList>
            <person name="So Y."/>
        </authorList>
    </citation>
    <scope>NUCLEOTIDE SEQUENCE [LARGE SCALE GENOMIC DNA]</scope>
    <source>
        <strain evidence="2 3">Y3S6</strain>
    </source>
</reference>
<feature type="transmembrane region" description="Helical" evidence="1">
    <location>
        <begin position="139"/>
        <end position="157"/>
    </location>
</feature>
<feature type="transmembrane region" description="Helical" evidence="1">
    <location>
        <begin position="347"/>
        <end position="365"/>
    </location>
</feature>
<dbReference type="PANTHER" id="PTHR38457">
    <property type="entry name" value="REGULATOR ABRB-RELATED"/>
    <property type="match status" value="1"/>
</dbReference>
<keyword evidence="1" id="KW-0472">Membrane</keyword>
<protein>
    <submittedName>
        <fullName evidence="2">AbrB family transcriptional regulator</fullName>
    </submittedName>
</protein>
<feature type="transmembrane region" description="Helical" evidence="1">
    <location>
        <begin position="169"/>
        <end position="188"/>
    </location>
</feature>
<accession>A0ABS6ZQE3</accession>
<keyword evidence="3" id="KW-1185">Reference proteome</keyword>